<sequence length="82" mass="9195">MLLARALHRQPRFLVLDETTSHSDLANERGADMLVQQLHITRIVLAHRPETLIAADRAPELRRPEIKPTACGLLRAHTAWGG</sequence>
<organism evidence="1">
    <name type="scientific">mine drainage metagenome</name>
    <dbReference type="NCBI Taxonomy" id="410659"/>
    <lineage>
        <taxon>unclassified sequences</taxon>
        <taxon>metagenomes</taxon>
        <taxon>ecological metagenomes</taxon>
    </lineage>
</organism>
<dbReference type="EMBL" id="AUZX01007643">
    <property type="protein sequence ID" value="EQD58609.1"/>
    <property type="molecule type" value="Genomic_DNA"/>
</dbReference>
<dbReference type="AlphaFoldDB" id="T1C016"/>
<dbReference type="GO" id="GO:0005524">
    <property type="term" value="F:ATP binding"/>
    <property type="evidence" value="ECO:0007669"/>
    <property type="project" value="UniProtKB-KW"/>
</dbReference>
<name>T1C016_9ZZZZ</name>
<protein>
    <submittedName>
        <fullName evidence="1">ABC transporter, permease/ATP-binding protein</fullName>
    </submittedName>
</protein>
<keyword evidence="1" id="KW-0547">Nucleotide-binding</keyword>
<dbReference type="SUPFAM" id="SSF52540">
    <property type="entry name" value="P-loop containing nucleoside triphosphate hydrolases"/>
    <property type="match status" value="1"/>
</dbReference>
<accession>T1C016</accession>
<evidence type="ECO:0000313" key="1">
    <source>
        <dbReference type="EMBL" id="EQD58609.1"/>
    </source>
</evidence>
<reference evidence="1" key="2">
    <citation type="journal article" date="2014" name="ISME J.">
        <title>Microbial stratification in low pH oxic and suboxic macroscopic growths along an acid mine drainage.</title>
        <authorList>
            <person name="Mendez-Garcia C."/>
            <person name="Mesa V."/>
            <person name="Sprenger R.R."/>
            <person name="Richter M."/>
            <person name="Diez M.S."/>
            <person name="Solano J."/>
            <person name="Bargiela R."/>
            <person name="Golyshina O.V."/>
            <person name="Manteca A."/>
            <person name="Ramos J.L."/>
            <person name="Gallego J.R."/>
            <person name="Llorente I."/>
            <person name="Martins Dos Santos V.A."/>
            <person name="Jensen O.N."/>
            <person name="Pelaez A.I."/>
            <person name="Sanchez J."/>
            <person name="Ferrer M."/>
        </authorList>
    </citation>
    <scope>NUCLEOTIDE SEQUENCE</scope>
</reference>
<dbReference type="Gene3D" id="3.40.50.300">
    <property type="entry name" value="P-loop containing nucleotide triphosphate hydrolases"/>
    <property type="match status" value="1"/>
</dbReference>
<gene>
    <name evidence="1" type="ORF">B1A_10730</name>
</gene>
<keyword evidence="1" id="KW-0067">ATP-binding</keyword>
<proteinExistence type="predicted"/>
<comment type="caution">
    <text evidence="1">The sequence shown here is derived from an EMBL/GenBank/DDBJ whole genome shotgun (WGS) entry which is preliminary data.</text>
</comment>
<dbReference type="InterPro" id="IPR027417">
    <property type="entry name" value="P-loop_NTPase"/>
</dbReference>
<reference evidence="1" key="1">
    <citation type="submission" date="2013-08" db="EMBL/GenBank/DDBJ databases">
        <authorList>
            <person name="Mendez C."/>
            <person name="Richter M."/>
            <person name="Ferrer M."/>
            <person name="Sanchez J."/>
        </authorList>
    </citation>
    <scope>NUCLEOTIDE SEQUENCE</scope>
</reference>